<organism evidence="1">
    <name type="scientific">Spongospora subterranea</name>
    <dbReference type="NCBI Taxonomy" id="70186"/>
    <lineage>
        <taxon>Eukaryota</taxon>
        <taxon>Sar</taxon>
        <taxon>Rhizaria</taxon>
        <taxon>Endomyxa</taxon>
        <taxon>Phytomyxea</taxon>
        <taxon>Plasmodiophorida</taxon>
        <taxon>Plasmodiophoridae</taxon>
        <taxon>Spongospora</taxon>
    </lineage>
</organism>
<sequence>MRQDCNNGPIIDSPLRTGRVEPLADSLNPIILLSMLFTVRCRQRPNKKKTPSGAFSPVAPDRRSTWFSALGGWSRHILILRDITAGNTLCVTSAAICSRQTVVLVTGVSSSP</sequence>
<name>A0A0H5R695_9EUKA</name>
<accession>A0A0H5R695</accession>
<protein>
    <submittedName>
        <fullName evidence="1">Uncharacterized protein</fullName>
    </submittedName>
</protein>
<evidence type="ECO:0000313" key="1">
    <source>
        <dbReference type="EMBL" id="CRZ03764.1"/>
    </source>
</evidence>
<dbReference type="EMBL" id="HACM01003322">
    <property type="protein sequence ID" value="CRZ03764.1"/>
    <property type="molecule type" value="Transcribed_RNA"/>
</dbReference>
<proteinExistence type="predicted"/>
<dbReference type="AlphaFoldDB" id="A0A0H5R695"/>
<reference evidence="1" key="1">
    <citation type="submission" date="2015-04" db="EMBL/GenBank/DDBJ databases">
        <title>The genome sequence of the plant pathogenic Rhizarian Plasmodiophora brassicae reveals insights in its biotrophic life cycle and the origin of chitin synthesis.</title>
        <authorList>
            <person name="Schwelm A."/>
            <person name="Fogelqvist J."/>
            <person name="Knaust A."/>
            <person name="Julke S."/>
            <person name="Lilja T."/>
            <person name="Dhandapani V."/>
            <person name="Bonilla-Rosso G."/>
            <person name="Karlsson M."/>
            <person name="Shevchenko A."/>
            <person name="Choi S.R."/>
            <person name="Kim H.G."/>
            <person name="Park J.Y."/>
            <person name="Lim Y.P."/>
            <person name="Ludwig-Muller J."/>
            <person name="Dixelius C."/>
        </authorList>
    </citation>
    <scope>NUCLEOTIDE SEQUENCE</scope>
    <source>
        <tissue evidence="1">Potato root galls</tissue>
    </source>
</reference>